<dbReference type="EMBL" id="BAABKB010000016">
    <property type="protein sequence ID" value="GAA5018492.1"/>
    <property type="molecule type" value="Genomic_DNA"/>
</dbReference>
<accession>A0ABP9J4A7</accession>
<gene>
    <name evidence="3" type="ORF">GCM10023335_46160</name>
</gene>
<keyword evidence="2" id="KW-1133">Transmembrane helix</keyword>
<evidence type="ECO:0008006" key="5">
    <source>
        <dbReference type="Google" id="ProtNLM"/>
    </source>
</evidence>
<keyword evidence="4" id="KW-1185">Reference proteome</keyword>
<proteinExistence type="predicted"/>
<comment type="caution">
    <text evidence="3">The sequence shown here is derived from an EMBL/GenBank/DDBJ whole genome shotgun (WGS) entry which is preliminary data.</text>
</comment>
<reference evidence="4" key="1">
    <citation type="journal article" date="2019" name="Int. J. Syst. Evol. Microbiol.">
        <title>The Global Catalogue of Microorganisms (GCM) 10K type strain sequencing project: providing services to taxonomists for standard genome sequencing and annotation.</title>
        <authorList>
            <consortium name="The Broad Institute Genomics Platform"/>
            <consortium name="The Broad Institute Genome Sequencing Center for Infectious Disease"/>
            <person name="Wu L."/>
            <person name="Ma J."/>
        </authorList>
    </citation>
    <scope>NUCLEOTIDE SEQUENCE [LARGE SCALE GENOMIC DNA]</scope>
    <source>
        <strain evidence="4">JCM 18409</strain>
    </source>
</reference>
<evidence type="ECO:0000256" key="2">
    <source>
        <dbReference type="SAM" id="Phobius"/>
    </source>
</evidence>
<dbReference type="RefSeq" id="WP_345652349.1">
    <property type="nucleotide sequence ID" value="NZ_BAABKB010000016.1"/>
</dbReference>
<dbReference type="InterPro" id="IPR047789">
    <property type="entry name" value="CU044_5270-like"/>
</dbReference>
<protein>
    <recommendedName>
        <fullName evidence="5">CU044_5270 family protein</fullName>
    </recommendedName>
</protein>
<feature type="compositionally biased region" description="Basic and acidic residues" evidence="1">
    <location>
        <begin position="37"/>
        <end position="55"/>
    </location>
</feature>
<keyword evidence="2" id="KW-0812">Transmembrane</keyword>
<organism evidence="3 4">
    <name type="scientific">Streptomyces siamensis</name>
    <dbReference type="NCBI Taxonomy" id="1274986"/>
    <lineage>
        <taxon>Bacteria</taxon>
        <taxon>Bacillati</taxon>
        <taxon>Actinomycetota</taxon>
        <taxon>Actinomycetes</taxon>
        <taxon>Kitasatosporales</taxon>
        <taxon>Streptomycetaceae</taxon>
        <taxon>Streptomyces</taxon>
    </lineage>
</organism>
<keyword evidence="2" id="KW-0472">Membrane</keyword>
<name>A0ABP9J4A7_9ACTN</name>
<feature type="region of interest" description="Disordered" evidence="1">
    <location>
        <begin position="37"/>
        <end position="58"/>
    </location>
</feature>
<evidence type="ECO:0000256" key="1">
    <source>
        <dbReference type="SAM" id="MobiDB-lite"/>
    </source>
</evidence>
<evidence type="ECO:0000313" key="3">
    <source>
        <dbReference type="EMBL" id="GAA5018492.1"/>
    </source>
</evidence>
<feature type="transmembrane region" description="Helical" evidence="2">
    <location>
        <begin position="64"/>
        <end position="85"/>
    </location>
</feature>
<dbReference type="Proteomes" id="UP001501759">
    <property type="component" value="Unassembled WGS sequence"/>
</dbReference>
<dbReference type="NCBIfam" id="NF038083">
    <property type="entry name" value="CU044_5270_fam"/>
    <property type="match status" value="1"/>
</dbReference>
<evidence type="ECO:0000313" key="4">
    <source>
        <dbReference type="Proteomes" id="UP001501759"/>
    </source>
</evidence>
<sequence>MADELELLRRADPVPSADPRFGDRPLDQHAEHRLDLLLHGGDRRPDRLPHGGERRPRPRHLRRWTWGLGSVAAACVVVLTLTLMFSGSATAPAVAAPRPLVVEAGSAPVPLDRIAGRAAAAGDTLRLVQGTHLQSWSLAMTSGPGARPPVTLPEERLVRWKADGSHTELVVATDPRRPGKPVVTDADPVPRTVEDGHVLSRRTYPPSWSDAPPVARPPHDAVRLRAYLDEIDRTGPLDTPGLLDAVAGLLDNWTLGTRENAALVRILADAQGLRPAGAVTDRLGRGGQAYVYDDRAHSVRRMLVLDPVTGAVLGLEETVTRDDPEFGVKAGDVLSYRAWMR</sequence>